<keyword evidence="2" id="KW-1185">Reference proteome</keyword>
<protein>
    <submittedName>
        <fullName evidence="1">Uncharacterized protein</fullName>
    </submittedName>
</protein>
<dbReference type="OrthoDB" id="6741731at2759"/>
<comment type="caution">
    <text evidence="1">The sequence shown here is derived from an EMBL/GenBank/DDBJ whole genome shotgun (WGS) entry which is preliminary data.</text>
</comment>
<dbReference type="PANTHER" id="PTHR10773">
    <property type="entry name" value="DNA-DIRECTED RNA POLYMERASES I, II, AND III SUBUNIT RPABC2"/>
    <property type="match status" value="1"/>
</dbReference>
<sequence>MPVSESLFRSRRLRMKHQPATTVARRLGRSRHRMFSEAAFNPVLRKMKLKIVPEITEYRSNCKTIKSKHDSDKDYIPDLYSAASDSNYDSSSSDIDIRTTEVVHGNDSGCIVQEILLNMIEQAVMISKKEYMQSYTKKRDPRKRKLYETSLAERKKLKQTQKRDKHPVQLSCDNCRFKCTTEISCERHEKINNNFWKLQDKTQRQFIFSATKKINIKRKTTGSNSSRRNNTILCLLKNENGLDVKVYKKFFLANLGYTLKNDRRLRNIITMNDPADLQPRPVKLGHPSSKRIDRDIIIEHINSFYPQISHYRREHAPLRKYLPSDVNITLMDKDFVGRYSDVSIFYELLYWDMKNVGHARPLICTANLLVTIIMLPRCEMLKELIFTSRLTAFTETFVPIGKQTKAHKPFTCIWYERTAGRRKEDIISAFYSFFGHYRDVRAITICEQKEVNFLAAKYYKDGFTISTCRTTPRGVSKEKKANLVLKVGRTKKPFEILGRSSNFRKSCRVR</sequence>
<accession>A0A8K0FVN5</accession>
<organism evidence="1 2">
    <name type="scientific">Ignelater luminosus</name>
    <name type="common">Cucubano</name>
    <name type="synonym">Pyrophorus luminosus</name>
    <dbReference type="NCBI Taxonomy" id="2038154"/>
    <lineage>
        <taxon>Eukaryota</taxon>
        <taxon>Metazoa</taxon>
        <taxon>Ecdysozoa</taxon>
        <taxon>Arthropoda</taxon>
        <taxon>Hexapoda</taxon>
        <taxon>Insecta</taxon>
        <taxon>Pterygota</taxon>
        <taxon>Neoptera</taxon>
        <taxon>Endopterygota</taxon>
        <taxon>Coleoptera</taxon>
        <taxon>Polyphaga</taxon>
        <taxon>Elateriformia</taxon>
        <taxon>Elateroidea</taxon>
        <taxon>Elateridae</taxon>
        <taxon>Agrypninae</taxon>
        <taxon>Pyrophorini</taxon>
        <taxon>Ignelater</taxon>
    </lineage>
</organism>
<evidence type="ECO:0000313" key="1">
    <source>
        <dbReference type="EMBL" id="KAF2878790.1"/>
    </source>
</evidence>
<proteinExistence type="predicted"/>
<gene>
    <name evidence="1" type="ORF">ILUMI_27389</name>
</gene>
<dbReference type="EMBL" id="VTPC01091287">
    <property type="protein sequence ID" value="KAF2878790.1"/>
    <property type="molecule type" value="Genomic_DNA"/>
</dbReference>
<dbReference type="Proteomes" id="UP000801492">
    <property type="component" value="Unassembled WGS sequence"/>
</dbReference>
<evidence type="ECO:0000313" key="2">
    <source>
        <dbReference type="Proteomes" id="UP000801492"/>
    </source>
</evidence>
<dbReference type="AlphaFoldDB" id="A0A8K0FVN5"/>
<dbReference type="PANTHER" id="PTHR10773:SF19">
    <property type="match status" value="1"/>
</dbReference>
<reference evidence="1" key="1">
    <citation type="submission" date="2019-08" db="EMBL/GenBank/DDBJ databases">
        <title>The genome of the North American firefly Photinus pyralis.</title>
        <authorList>
            <consortium name="Photinus pyralis genome working group"/>
            <person name="Fallon T.R."/>
            <person name="Sander Lower S.E."/>
            <person name="Weng J.-K."/>
        </authorList>
    </citation>
    <scope>NUCLEOTIDE SEQUENCE</scope>
    <source>
        <strain evidence="1">TRF0915ILg1</strain>
        <tissue evidence="1">Whole body</tissue>
    </source>
</reference>
<name>A0A8K0FVN5_IGNLU</name>